<evidence type="ECO:0000313" key="3">
    <source>
        <dbReference type="Proteomes" id="UP001328107"/>
    </source>
</evidence>
<gene>
    <name evidence="2" type="ORF">PMAYCL1PPCAC_14588</name>
</gene>
<feature type="non-terminal residue" evidence="2">
    <location>
        <position position="1"/>
    </location>
</feature>
<feature type="domain" description="BTB" evidence="1">
    <location>
        <begin position="2"/>
        <end position="64"/>
    </location>
</feature>
<dbReference type="InterPro" id="IPR011333">
    <property type="entry name" value="SKP1/BTB/POZ_sf"/>
</dbReference>
<dbReference type="PANTHER" id="PTHR22744">
    <property type="entry name" value="HELIX LOOP HELIX PROTEIN 21-RELATED"/>
    <property type="match status" value="1"/>
</dbReference>
<keyword evidence="3" id="KW-1185">Reference proteome</keyword>
<feature type="non-terminal residue" evidence="2">
    <location>
        <position position="112"/>
    </location>
</feature>
<dbReference type="AlphaFoldDB" id="A0AAN4ZNA5"/>
<comment type="caution">
    <text evidence="2">The sequence shown here is derived from an EMBL/GenBank/DDBJ whole genome shotgun (WGS) entry which is preliminary data.</text>
</comment>
<dbReference type="Proteomes" id="UP001328107">
    <property type="component" value="Unassembled WGS sequence"/>
</dbReference>
<protein>
    <recommendedName>
        <fullName evidence="1">BTB domain-containing protein</fullName>
    </recommendedName>
</protein>
<dbReference type="Gene3D" id="3.30.710.10">
    <property type="entry name" value="Potassium Channel Kv1.1, Chain A"/>
    <property type="match status" value="1"/>
</dbReference>
<dbReference type="InterPro" id="IPR000210">
    <property type="entry name" value="BTB/POZ_dom"/>
</dbReference>
<proteinExistence type="predicted"/>
<reference evidence="3" key="1">
    <citation type="submission" date="2022-10" db="EMBL/GenBank/DDBJ databases">
        <title>Genome assembly of Pristionchus species.</title>
        <authorList>
            <person name="Yoshida K."/>
            <person name="Sommer R.J."/>
        </authorList>
    </citation>
    <scope>NUCLEOTIDE SEQUENCE [LARGE SCALE GENOMIC DNA]</scope>
    <source>
        <strain evidence="3">RS5460</strain>
    </source>
</reference>
<accession>A0AAN4ZNA5</accession>
<dbReference type="PANTHER" id="PTHR22744:SF14">
    <property type="entry name" value="BTB DOMAIN-CONTAINING PROTEIN-RELATED"/>
    <property type="match status" value="1"/>
</dbReference>
<name>A0AAN4ZNA5_9BILA</name>
<evidence type="ECO:0000313" key="2">
    <source>
        <dbReference type="EMBL" id="GMR44393.1"/>
    </source>
</evidence>
<dbReference type="EMBL" id="BTRK01000003">
    <property type="protein sequence ID" value="GMR44393.1"/>
    <property type="molecule type" value="Genomic_DNA"/>
</dbReference>
<dbReference type="Pfam" id="PF00651">
    <property type="entry name" value="BTB"/>
    <property type="match status" value="1"/>
</dbReference>
<organism evidence="2 3">
    <name type="scientific">Pristionchus mayeri</name>
    <dbReference type="NCBI Taxonomy" id="1317129"/>
    <lineage>
        <taxon>Eukaryota</taxon>
        <taxon>Metazoa</taxon>
        <taxon>Ecdysozoa</taxon>
        <taxon>Nematoda</taxon>
        <taxon>Chromadorea</taxon>
        <taxon>Rhabditida</taxon>
        <taxon>Rhabditina</taxon>
        <taxon>Diplogasteromorpha</taxon>
        <taxon>Diplogasteroidea</taxon>
        <taxon>Neodiplogasteridae</taxon>
        <taxon>Pristionchus</taxon>
    </lineage>
</organism>
<sequence>EKDKEEIELKHIDREDFHVMLRSLHDPSHTMEDDLELFSSLLSLGDRYNITTIIDQVEERLIESTKFSVSEKLLFVDKHDSFRFCKFHARAYKNIGRPWDDEKNSTNSLLVR</sequence>
<evidence type="ECO:0000259" key="1">
    <source>
        <dbReference type="Pfam" id="PF00651"/>
    </source>
</evidence>